<gene>
    <name evidence="2" type="ORF">PCOR1329_LOCUS25548</name>
</gene>
<proteinExistence type="predicted"/>
<comment type="caution">
    <text evidence="2">The sequence shown here is derived from an EMBL/GenBank/DDBJ whole genome shotgun (WGS) entry which is preliminary data.</text>
</comment>
<sequence>LVCRLSSVAAAVVAFLVARRLRRRRLRRLTPPCTSCFSGPSLSRPASRSLVPSPSGALARALRSRRARGMAPGAGGGRQGGDESWPASIPQARPQAVPVVQSAKLGPAPRQAEMLHVPPARGLHGLPQAPQRLRVERRSCRRSVRHVRRPGVQDAREG</sequence>
<keyword evidence="3" id="KW-1185">Reference proteome</keyword>
<dbReference type="EMBL" id="CAUYUJ010008935">
    <property type="protein sequence ID" value="CAK0825418.1"/>
    <property type="molecule type" value="Genomic_DNA"/>
</dbReference>
<reference evidence="2" key="1">
    <citation type="submission" date="2023-10" db="EMBL/GenBank/DDBJ databases">
        <authorList>
            <person name="Chen Y."/>
            <person name="Shah S."/>
            <person name="Dougan E. K."/>
            <person name="Thang M."/>
            <person name="Chan C."/>
        </authorList>
    </citation>
    <scope>NUCLEOTIDE SEQUENCE [LARGE SCALE GENOMIC DNA]</scope>
</reference>
<feature type="compositionally biased region" description="Basic residues" evidence="1">
    <location>
        <begin position="139"/>
        <end position="149"/>
    </location>
</feature>
<organism evidence="2 3">
    <name type="scientific">Prorocentrum cordatum</name>
    <dbReference type="NCBI Taxonomy" id="2364126"/>
    <lineage>
        <taxon>Eukaryota</taxon>
        <taxon>Sar</taxon>
        <taxon>Alveolata</taxon>
        <taxon>Dinophyceae</taxon>
        <taxon>Prorocentrales</taxon>
        <taxon>Prorocentraceae</taxon>
        <taxon>Prorocentrum</taxon>
    </lineage>
</organism>
<evidence type="ECO:0000313" key="3">
    <source>
        <dbReference type="Proteomes" id="UP001189429"/>
    </source>
</evidence>
<feature type="region of interest" description="Disordered" evidence="1">
    <location>
        <begin position="37"/>
        <end position="158"/>
    </location>
</feature>
<evidence type="ECO:0000256" key="1">
    <source>
        <dbReference type="SAM" id="MobiDB-lite"/>
    </source>
</evidence>
<feature type="non-terminal residue" evidence="2">
    <location>
        <position position="1"/>
    </location>
</feature>
<protein>
    <submittedName>
        <fullName evidence="2">Uncharacterized protein</fullName>
    </submittedName>
</protein>
<evidence type="ECO:0000313" key="2">
    <source>
        <dbReference type="EMBL" id="CAK0825418.1"/>
    </source>
</evidence>
<dbReference type="Proteomes" id="UP001189429">
    <property type="component" value="Unassembled WGS sequence"/>
</dbReference>
<accession>A0ABN9S127</accession>
<name>A0ABN9S127_9DINO</name>
<feature type="compositionally biased region" description="Polar residues" evidence="1">
    <location>
        <begin position="37"/>
        <end position="52"/>
    </location>
</feature>
<feature type="non-terminal residue" evidence="2">
    <location>
        <position position="158"/>
    </location>
</feature>